<dbReference type="EMBL" id="BAAATK010000021">
    <property type="protein sequence ID" value="GAA2441499.1"/>
    <property type="molecule type" value="Genomic_DNA"/>
</dbReference>
<name>A0ABN3JVL0_9ACTN</name>
<accession>A0ABN3JVL0</accession>
<comment type="caution">
    <text evidence="1">The sequence shown here is derived from an EMBL/GenBank/DDBJ whole genome shotgun (WGS) entry which is preliminary data.</text>
</comment>
<gene>
    <name evidence="1" type="ORF">GCM10010421_35260</name>
</gene>
<reference evidence="1 2" key="1">
    <citation type="journal article" date="2019" name="Int. J. Syst. Evol. Microbiol.">
        <title>The Global Catalogue of Microorganisms (GCM) 10K type strain sequencing project: providing services to taxonomists for standard genome sequencing and annotation.</title>
        <authorList>
            <consortium name="The Broad Institute Genomics Platform"/>
            <consortium name="The Broad Institute Genome Sequencing Center for Infectious Disease"/>
            <person name="Wu L."/>
            <person name="Ma J."/>
        </authorList>
    </citation>
    <scope>NUCLEOTIDE SEQUENCE [LARGE SCALE GENOMIC DNA]</scope>
    <source>
        <strain evidence="1 2">JCM 6922</strain>
    </source>
</reference>
<sequence length="57" mass="6203">MTPDEIRQQLNTKAARIHALNDLAPHAKQTLLARAYVEARDALQRMQASGPGQPPAA</sequence>
<dbReference type="Proteomes" id="UP001500460">
    <property type="component" value="Unassembled WGS sequence"/>
</dbReference>
<protein>
    <submittedName>
        <fullName evidence="1">Uncharacterized protein</fullName>
    </submittedName>
</protein>
<organism evidence="1 2">
    <name type="scientific">Streptomyces glaucus</name>
    <dbReference type="NCBI Taxonomy" id="284029"/>
    <lineage>
        <taxon>Bacteria</taxon>
        <taxon>Bacillati</taxon>
        <taxon>Actinomycetota</taxon>
        <taxon>Actinomycetes</taxon>
        <taxon>Kitasatosporales</taxon>
        <taxon>Streptomycetaceae</taxon>
        <taxon>Streptomyces</taxon>
    </lineage>
</organism>
<keyword evidence="2" id="KW-1185">Reference proteome</keyword>
<dbReference type="RefSeq" id="WP_344604434.1">
    <property type="nucleotide sequence ID" value="NZ_BAAATK010000021.1"/>
</dbReference>
<evidence type="ECO:0000313" key="1">
    <source>
        <dbReference type="EMBL" id="GAA2441499.1"/>
    </source>
</evidence>
<evidence type="ECO:0000313" key="2">
    <source>
        <dbReference type="Proteomes" id="UP001500460"/>
    </source>
</evidence>
<proteinExistence type="predicted"/>